<evidence type="ECO:0000313" key="14">
    <source>
        <dbReference type="Proteomes" id="UP000694844"/>
    </source>
</evidence>
<evidence type="ECO:0000256" key="11">
    <source>
        <dbReference type="ARBA" id="ARBA00023224"/>
    </source>
</evidence>
<protein>
    <submittedName>
        <fullName evidence="15">Opsin-VA-like</fullName>
    </submittedName>
</protein>
<dbReference type="AlphaFoldDB" id="A0A8B8BJX0"/>
<feature type="transmembrane region" description="Helical" evidence="12">
    <location>
        <begin position="44"/>
        <end position="68"/>
    </location>
</feature>
<keyword evidence="6 12" id="KW-1133">Transmembrane helix</keyword>
<dbReference type="InterPro" id="IPR000276">
    <property type="entry name" value="GPCR_Rhodpsn"/>
</dbReference>
<feature type="transmembrane region" description="Helical" evidence="12">
    <location>
        <begin position="165"/>
        <end position="188"/>
    </location>
</feature>
<keyword evidence="7" id="KW-0157">Chromophore</keyword>
<evidence type="ECO:0000256" key="12">
    <source>
        <dbReference type="SAM" id="Phobius"/>
    </source>
</evidence>
<comment type="subcellular location">
    <subcellularLocation>
        <location evidence="1">Membrane</location>
        <topology evidence="1">Multi-pass membrane protein</topology>
    </subcellularLocation>
</comment>
<keyword evidence="14" id="KW-1185">Reference proteome</keyword>
<keyword evidence="5" id="KW-0681">Retinal protein</keyword>
<dbReference type="SUPFAM" id="SSF81321">
    <property type="entry name" value="Family A G protein-coupled receptor-like"/>
    <property type="match status" value="1"/>
</dbReference>
<dbReference type="Pfam" id="PF00001">
    <property type="entry name" value="7tm_1"/>
    <property type="match status" value="1"/>
</dbReference>
<evidence type="ECO:0000256" key="7">
    <source>
        <dbReference type="ARBA" id="ARBA00022991"/>
    </source>
</evidence>
<dbReference type="GO" id="GO:0016020">
    <property type="term" value="C:membrane"/>
    <property type="evidence" value="ECO:0007669"/>
    <property type="project" value="UniProtKB-SubCell"/>
</dbReference>
<evidence type="ECO:0000256" key="8">
    <source>
        <dbReference type="ARBA" id="ARBA00023040"/>
    </source>
</evidence>
<evidence type="ECO:0000256" key="1">
    <source>
        <dbReference type="ARBA" id="ARBA00004141"/>
    </source>
</evidence>
<dbReference type="Gene3D" id="1.20.1070.10">
    <property type="entry name" value="Rhodopsin 7-helix transmembrane proteins"/>
    <property type="match status" value="1"/>
</dbReference>
<dbReference type="GeneID" id="111110873"/>
<proteinExistence type="predicted"/>
<evidence type="ECO:0000256" key="9">
    <source>
        <dbReference type="ARBA" id="ARBA00023136"/>
    </source>
</evidence>
<dbReference type="RefSeq" id="XP_022303231.1">
    <property type="nucleotide sequence ID" value="XM_022447523.1"/>
</dbReference>
<keyword evidence="10" id="KW-0675">Receptor</keyword>
<keyword evidence="4 12" id="KW-0812">Transmembrane</keyword>
<keyword evidence="9 12" id="KW-0472">Membrane</keyword>
<name>A0A8B8BJX0_CRAVI</name>
<dbReference type="PROSITE" id="PS50262">
    <property type="entry name" value="G_PROTEIN_RECEP_F1_2"/>
    <property type="match status" value="1"/>
</dbReference>
<gene>
    <name evidence="15" type="primary">LOC111110873</name>
</gene>
<evidence type="ECO:0000259" key="13">
    <source>
        <dbReference type="PROSITE" id="PS50262"/>
    </source>
</evidence>
<feature type="transmembrane region" description="Helical" evidence="12">
    <location>
        <begin position="12"/>
        <end position="32"/>
    </location>
</feature>
<dbReference type="InterPro" id="IPR017452">
    <property type="entry name" value="GPCR_Rhodpsn_7TM"/>
</dbReference>
<evidence type="ECO:0000313" key="15">
    <source>
        <dbReference type="RefSeq" id="XP_022303231.1"/>
    </source>
</evidence>
<dbReference type="PROSITE" id="PS00238">
    <property type="entry name" value="OPSIN"/>
    <property type="match status" value="1"/>
</dbReference>
<dbReference type="InterPro" id="IPR027430">
    <property type="entry name" value="Retinal_BS"/>
</dbReference>
<evidence type="ECO:0000256" key="4">
    <source>
        <dbReference type="ARBA" id="ARBA00022692"/>
    </source>
</evidence>
<evidence type="ECO:0000256" key="6">
    <source>
        <dbReference type="ARBA" id="ARBA00022989"/>
    </source>
</evidence>
<feature type="transmembrane region" description="Helical" evidence="12">
    <location>
        <begin position="122"/>
        <end position="141"/>
    </location>
</feature>
<feature type="transmembrane region" description="Helical" evidence="12">
    <location>
        <begin position="208"/>
        <end position="226"/>
    </location>
</feature>
<keyword evidence="3" id="KW-0716">Sensory transduction</keyword>
<reference evidence="15" key="1">
    <citation type="submission" date="2025-08" db="UniProtKB">
        <authorList>
            <consortium name="RefSeq"/>
        </authorList>
    </citation>
    <scope>IDENTIFICATION</scope>
    <source>
        <tissue evidence="15">Whole sample</tissue>
    </source>
</reference>
<dbReference type="KEGG" id="cvn:111110873"/>
<dbReference type="Proteomes" id="UP000694844">
    <property type="component" value="Chromosome 9"/>
</dbReference>
<organism evidence="14 15">
    <name type="scientific">Crassostrea virginica</name>
    <name type="common">Eastern oyster</name>
    <dbReference type="NCBI Taxonomy" id="6565"/>
    <lineage>
        <taxon>Eukaryota</taxon>
        <taxon>Metazoa</taxon>
        <taxon>Spiralia</taxon>
        <taxon>Lophotrochozoa</taxon>
        <taxon>Mollusca</taxon>
        <taxon>Bivalvia</taxon>
        <taxon>Autobranchia</taxon>
        <taxon>Pteriomorphia</taxon>
        <taxon>Ostreida</taxon>
        <taxon>Ostreoidea</taxon>
        <taxon>Ostreidae</taxon>
        <taxon>Crassostrea</taxon>
    </lineage>
</organism>
<keyword evidence="8" id="KW-0297">G-protein coupled receptor</keyword>
<dbReference type="PANTHER" id="PTHR24240">
    <property type="entry name" value="OPSIN"/>
    <property type="match status" value="1"/>
</dbReference>
<dbReference type="InterPro" id="IPR050125">
    <property type="entry name" value="GPCR_opsins"/>
</dbReference>
<evidence type="ECO:0000256" key="3">
    <source>
        <dbReference type="ARBA" id="ARBA00022606"/>
    </source>
</evidence>
<accession>A0A8B8BJX0</accession>
<dbReference type="OrthoDB" id="6072257at2759"/>
<dbReference type="GO" id="GO:0007602">
    <property type="term" value="P:phototransduction"/>
    <property type="evidence" value="ECO:0007669"/>
    <property type="project" value="UniProtKB-KW"/>
</dbReference>
<feature type="domain" description="G-protein coupled receptors family 1 profile" evidence="13">
    <location>
        <begin position="23"/>
        <end position="264"/>
    </location>
</feature>
<keyword evidence="11" id="KW-0807">Transducer</keyword>
<dbReference type="PRINTS" id="PR00237">
    <property type="entry name" value="GPCRRHODOPSN"/>
</dbReference>
<evidence type="ECO:0000256" key="10">
    <source>
        <dbReference type="ARBA" id="ARBA00023170"/>
    </source>
</evidence>
<dbReference type="GO" id="GO:0004930">
    <property type="term" value="F:G protein-coupled receptor activity"/>
    <property type="evidence" value="ECO:0007669"/>
    <property type="project" value="UniProtKB-KW"/>
</dbReference>
<feature type="transmembrane region" description="Helical" evidence="12">
    <location>
        <begin position="80"/>
        <end position="101"/>
    </location>
</feature>
<evidence type="ECO:0000256" key="5">
    <source>
        <dbReference type="ARBA" id="ARBA00022925"/>
    </source>
</evidence>
<dbReference type="GO" id="GO:0009881">
    <property type="term" value="F:photoreceptor activity"/>
    <property type="evidence" value="ECO:0007669"/>
    <property type="project" value="UniProtKB-KW"/>
</dbReference>
<feature type="transmembrane region" description="Helical" evidence="12">
    <location>
        <begin position="246"/>
        <end position="266"/>
    </location>
</feature>
<sequence>MNLWLSYFYGTIYLLISLVSVLVNGVLIFLLLRHKTRNSFNLLLLGLCGVDFFMSLTGTFLTGMAHIVGPSLVQFPVCQIQGVIMTFSGLSQIVLLSAISFTRWMIITNSRFRLRSSQARRILVFSYGYCLVIALCPVLGWNSYRPTMAGTSCEPVWSGGSRRDVSFNVFMIVTGFLTPLSIICVSYFKIITTIRRQPLKKNARKLGVSYTVLIMIAFFILSWAPYTVFSVLQMTIRHLTLNTNFLCLPGIFAKSSALWNPIIYFLRDTEFRKMCRKRIGCMDYFFAKRRKSTTTLQRREATAKSLDFFTGRESSV</sequence>
<keyword evidence="2" id="KW-0600">Photoreceptor protein</keyword>
<evidence type="ECO:0000256" key="2">
    <source>
        <dbReference type="ARBA" id="ARBA00022543"/>
    </source>
</evidence>